<proteinExistence type="inferred from homology"/>
<dbReference type="PANTHER" id="PTHR30294">
    <property type="entry name" value="MEMBRANE COMPONENT OF ABC TRANSPORTER YHHJ-RELATED"/>
    <property type="match status" value="1"/>
</dbReference>
<dbReference type="InterPro" id="IPR013525">
    <property type="entry name" value="ABC2_TM"/>
</dbReference>
<feature type="transmembrane region" description="Helical" evidence="8">
    <location>
        <begin position="286"/>
        <end position="304"/>
    </location>
</feature>
<keyword evidence="5 8" id="KW-0812">Transmembrane</keyword>
<dbReference type="Pfam" id="PF12698">
    <property type="entry name" value="ABC2_membrane_3"/>
    <property type="match status" value="1"/>
</dbReference>
<feature type="transmembrane region" description="Helical" evidence="8">
    <location>
        <begin position="228"/>
        <end position="249"/>
    </location>
</feature>
<evidence type="ECO:0000256" key="3">
    <source>
        <dbReference type="ARBA" id="ARBA00022448"/>
    </source>
</evidence>
<evidence type="ECO:0000256" key="5">
    <source>
        <dbReference type="ARBA" id="ARBA00022692"/>
    </source>
</evidence>
<dbReference type="GO" id="GO:0140359">
    <property type="term" value="F:ABC-type transporter activity"/>
    <property type="evidence" value="ECO:0007669"/>
    <property type="project" value="InterPro"/>
</dbReference>
<dbReference type="PANTHER" id="PTHR30294:SF44">
    <property type="entry name" value="MULTIDRUG ABC TRANSPORTER PERMEASE YBHR-RELATED"/>
    <property type="match status" value="1"/>
</dbReference>
<dbReference type="GO" id="GO:0005886">
    <property type="term" value="C:plasma membrane"/>
    <property type="evidence" value="ECO:0007669"/>
    <property type="project" value="UniProtKB-SubCell"/>
</dbReference>
<keyword evidence="7 8" id="KW-0472">Membrane</keyword>
<dbReference type="InterPro" id="IPR047817">
    <property type="entry name" value="ABC2_TM_bact-type"/>
</dbReference>
<feature type="transmembrane region" description="Helical" evidence="8">
    <location>
        <begin position="172"/>
        <end position="196"/>
    </location>
</feature>
<evidence type="ECO:0000256" key="2">
    <source>
        <dbReference type="ARBA" id="ARBA00007783"/>
    </source>
</evidence>
<evidence type="ECO:0000259" key="9">
    <source>
        <dbReference type="PROSITE" id="PS51012"/>
    </source>
</evidence>
<dbReference type="AlphaFoldDB" id="E6QUG1"/>
<dbReference type="PROSITE" id="PS51012">
    <property type="entry name" value="ABC_TM2"/>
    <property type="match status" value="1"/>
</dbReference>
<dbReference type="EMBL" id="CABR01000112">
    <property type="protein sequence ID" value="CBI10884.1"/>
    <property type="molecule type" value="Genomic_DNA"/>
</dbReference>
<evidence type="ECO:0000256" key="6">
    <source>
        <dbReference type="ARBA" id="ARBA00022989"/>
    </source>
</evidence>
<comment type="caution">
    <text evidence="10">The sequence shown here is derived from an EMBL/GenBank/DDBJ whole genome shotgun (WGS) entry which is preliminary data.</text>
</comment>
<evidence type="ECO:0000256" key="1">
    <source>
        <dbReference type="ARBA" id="ARBA00004651"/>
    </source>
</evidence>
<keyword evidence="3" id="KW-0813">Transport</keyword>
<evidence type="ECO:0000256" key="7">
    <source>
        <dbReference type="ARBA" id="ARBA00023136"/>
    </source>
</evidence>
<gene>
    <name evidence="10" type="primary">ybhR</name>
    <name evidence="10" type="ORF">CARN7_1687</name>
</gene>
<feature type="transmembrane region" description="Helical" evidence="8">
    <location>
        <begin position="255"/>
        <end position="279"/>
    </location>
</feature>
<organism evidence="10">
    <name type="scientific">mine drainage metagenome</name>
    <dbReference type="NCBI Taxonomy" id="410659"/>
    <lineage>
        <taxon>unclassified sequences</taxon>
        <taxon>metagenomes</taxon>
        <taxon>ecological metagenomes</taxon>
    </lineage>
</organism>
<name>E6QUG1_9ZZZZ</name>
<evidence type="ECO:0000256" key="8">
    <source>
        <dbReference type="SAM" id="Phobius"/>
    </source>
</evidence>
<feature type="transmembrane region" description="Helical" evidence="8">
    <location>
        <begin position="348"/>
        <end position="365"/>
    </location>
</feature>
<evidence type="ECO:0000313" key="10">
    <source>
        <dbReference type="EMBL" id="CBI10884.1"/>
    </source>
</evidence>
<accession>E6QUG1</accession>
<protein>
    <submittedName>
        <fullName evidence="10">Putative transporter subunit: permease component of ABC superfamily</fullName>
    </submittedName>
</protein>
<feature type="domain" description="ABC transmembrane type-2" evidence="9">
    <location>
        <begin position="132"/>
        <end position="368"/>
    </location>
</feature>
<comment type="similarity">
    <text evidence="2">Belongs to the ABC-2 integral membrane protein family.</text>
</comment>
<dbReference type="Gene3D" id="3.40.1710.10">
    <property type="entry name" value="abc type-2 transporter like domain"/>
    <property type="match status" value="1"/>
</dbReference>
<reference evidence="10" key="1">
    <citation type="submission" date="2009-10" db="EMBL/GenBank/DDBJ databases">
        <title>Diversity of trophic interactions inside an arsenic-rich microbial ecosystem.</title>
        <authorList>
            <person name="Bertin P.N."/>
            <person name="Heinrich-Salmeron A."/>
            <person name="Pelletier E."/>
            <person name="Goulhen-Chollet F."/>
            <person name="Arsene-Ploetze F."/>
            <person name="Gallien S."/>
            <person name="Calteau A."/>
            <person name="Vallenet D."/>
            <person name="Casiot C."/>
            <person name="Chane-Woon-Ming B."/>
            <person name="Giloteaux L."/>
            <person name="Barakat M."/>
            <person name="Bonnefoy V."/>
            <person name="Bruneel O."/>
            <person name="Chandler M."/>
            <person name="Cleiss J."/>
            <person name="Duran R."/>
            <person name="Elbaz-Poulichet F."/>
            <person name="Fonknechten N."/>
            <person name="Lauga B."/>
            <person name="Mornico D."/>
            <person name="Ortet P."/>
            <person name="Schaeffer C."/>
            <person name="Siguier P."/>
            <person name="Alexander Thil Smith A."/>
            <person name="Van Dorsselaer A."/>
            <person name="Weissenbach J."/>
            <person name="Medigue C."/>
            <person name="Le Paslier D."/>
        </authorList>
    </citation>
    <scope>NUCLEOTIDE SEQUENCE</scope>
</reference>
<keyword evidence="4" id="KW-1003">Cell membrane</keyword>
<evidence type="ECO:0000256" key="4">
    <source>
        <dbReference type="ARBA" id="ARBA00022475"/>
    </source>
</evidence>
<comment type="subcellular location">
    <subcellularLocation>
        <location evidence="1">Cell membrane</location>
        <topology evidence="1">Multi-pass membrane protein</topology>
    </subcellularLocation>
</comment>
<dbReference type="InterPro" id="IPR051449">
    <property type="entry name" value="ABC-2_transporter_component"/>
</dbReference>
<keyword evidence="6 8" id="KW-1133">Transmembrane helix</keyword>
<sequence length="370" mass="40363">MTWFSPALRALIIKELLSVLRDPKSRLLLIVPPLAQLIVFSFAATLELTRADIAVYNQDNGAWSRLCVERVAHAGFVHQMYPVYSETAIRQLIATKQVMAAIVIPNTASSDEAAGRSVQLQIILDGRRANSNQILLGYLTEILASLNAEAVNASPTIGDLAVTRHWFNPNLIYQWFVVPGVGGILVTFITLLLTALSIARERELGTFDQLLVSPCTPGEMIVAKMVPALLIGMVLGILMTGAAVFLFRVPFVGSYVGLLLSMLLYILSVNGIGLMLSALCNTQQQAILGTFTLVVPSVLMSGFATPVENMPAFLQWVDQANPLKYYLIILQGSFLKNLPAAVVWVNDWPLLVIAVVTLTTATVFVRGRLQ</sequence>